<gene>
    <name evidence="2" type="ORF">B0I10_11621</name>
</gene>
<organism evidence="2 3">
    <name type="scientific">Flavobacterium lacus</name>
    <dbReference type="NCBI Taxonomy" id="1353778"/>
    <lineage>
        <taxon>Bacteria</taxon>
        <taxon>Pseudomonadati</taxon>
        <taxon>Bacteroidota</taxon>
        <taxon>Flavobacteriia</taxon>
        <taxon>Flavobacteriales</taxon>
        <taxon>Flavobacteriaceae</taxon>
        <taxon>Flavobacterium</taxon>
    </lineage>
</organism>
<dbReference type="AlphaFoldDB" id="A0A328WTB4"/>
<dbReference type="Pfam" id="PF00534">
    <property type="entry name" value="Glycos_transf_1"/>
    <property type="match status" value="1"/>
</dbReference>
<dbReference type="Proteomes" id="UP000249518">
    <property type="component" value="Unassembled WGS sequence"/>
</dbReference>
<dbReference type="CDD" id="cd03801">
    <property type="entry name" value="GT4_PimA-like"/>
    <property type="match status" value="1"/>
</dbReference>
<name>A0A328WTB4_9FLAO</name>
<comment type="caution">
    <text evidence="2">The sequence shown here is derived from an EMBL/GenBank/DDBJ whole genome shotgun (WGS) entry which is preliminary data.</text>
</comment>
<evidence type="ECO:0000259" key="1">
    <source>
        <dbReference type="Pfam" id="PF00534"/>
    </source>
</evidence>
<sequence length="350" mass="40248">MCICTKFKKTNPIIMINILYIGNKLLKHGFSATSIETLGPLLEKENYKLYYASSKKNKFLRFLNMFHKTLVKAHKVDYVLIDTYSTINFWFAFMVSQLCRILNKPYITILRGGDLPNRLKSSPLISKLVFSNSLYNVAPSEYLFKVFKENKFHNLKLIPNTIEISNYNFQKKTSVQPKILWVRSLSTIYNPKMAIDVLVMLKTSFSNAELCVIGQEKDLRIQDLKEYAIPFNVKVNFTGKLSKPAWIERSKNYDIFINTTHFDNTPVSLIEALALGLPVVSTNVGGIPFLVKDRETALLVDDSDTQAMVEAIKELIENPDLAQNLAENGRKLAEQFDWQIVKNQWKEILK</sequence>
<evidence type="ECO:0000313" key="3">
    <source>
        <dbReference type="Proteomes" id="UP000249518"/>
    </source>
</evidence>
<keyword evidence="2" id="KW-0808">Transferase</keyword>
<reference evidence="2 3" key="1">
    <citation type="submission" date="2018-06" db="EMBL/GenBank/DDBJ databases">
        <title>Genomic Encyclopedia of Type Strains, Phase III (KMG-III): the genomes of soil and plant-associated and newly described type strains.</title>
        <authorList>
            <person name="Whitman W."/>
        </authorList>
    </citation>
    <scope>NUCLEOTIDE SEQUENCE [LARGE SCALE GENOMIC DNA]</scope>
    <source>
        <strain evidence="2 3">CGMCC 1.12504</strain>
    </source>
</reference>
<proteinExistence type="predicted"/>
<dbReference type="PANTHER" id="PTHR12526">
    <property type="entry name" value="GLYCOSYLTRANSFERASE"/>
    <property type="match status" value="1"/>
</dbReference>
<dbReference type="InterPro" id="IPR001296">
    <property type="entry name" value="Glyco_trans_1"/>
</dbReference>
<dbReference type="PANTHER" id="PTHR12526:SF630">
    <property type="entry name" value="GLYCOSYLTRANSFERASE"/>
    <property type="match status" value="1"/>
</dbReference>
<evidence type="ECO:0000313" key="2">
    <source>
        <dbReference type="EMBL" id="RAR46618.1"/>
    </source>
</evidence>
<protein>
    <submittedName>
        <fullName evidence="2">Glycosyltransferase involved in cell wall biosynthesis</fullName>
    </submittedName>
</protein>
<dbReference type="GO" id="GO:0016757">
    <property type="term" value="F:glycosyltransferase activity"/>
    <property type="evidence" value="ECO:0007669"/>
    <property type="project" value="InterPro"/>
</dbReference>
<dbReference type="SUPFAM" id="SSF53756">
    <property type="entry name" value="UDP-Glycosyltransferase/glycogen phosphorylase"/>
    <property type="match status" value="1"/>
</dbReference>
<feature type="domain" description="Glycosyl transferase family 1" evidence="1">
    <location>
        <begin position="174"/>
        <end position="331"/>
    </location>
</feature>
<accession>A0A328WTB4</accession>
<keyword evidence="3" id="KW-1185">Reference proteome</keyword>
<dbReference type="Gene3D" id="3.40.50.2000">
    <property type="entry name" value="Glycogen Phosphorylase B"/>
    <property type="match status" value="2"/>
</dbReference>
<dbReference type="EMBL" id="QLSV01000016">
    <property type="protein sequence ID" value="RAR46618.1"/>
    <property type="molecule type" value="Genomic_DNA"/>
</dbReference>